<dbReference type="Proteomes" id="UP000297245">
    <property type="component" value="Unassembled WGS sequence"/>
</dbReference>
<reference evidence="1 2" key="1">
    <citation type="journal article" date="2019" name="Nat. Ecol. Evol.">
        <title>Megaphylogeny resolves global patterns of mushroom evolution.</title>
        <authorList>
            <person name="Varga T."/>
            <person name="Krizsan K."/>
            <person name="Foldi C."/>
            <person name="Dima B."/>
            <person name="Sanchez-Garcia M."/>
            <person name="Sanchez-Ramirez S."/>
            <person name="Szollosi G.J."/>
            <person name="Szarkandi J.G."/>
            <person name="Papp V."/>
            <person name="Albert L."/>
            <person name="Andreopoulos W."/>
            <person name="Angelini C."/>
            <person name="Antonin V."/>
            <person name="Barry K.W."/>
            <person name="Bougher N.L."/>
            <person name="Buchanan P."/>
            <person name="Buyck B."/>
            <person name="Bense V."/>
            <person name="Catcheside P."/>
            <person name="Chovatia M."/>
            <person name="Cooper J."/>
            <person name="Damon W."/>
            <person name="Desjardin D."/>
            <person name="Finy P."/>
            <person name="Geml J."/>
            <person name="Haridas S."/>
            <person name="Hughes K."/>
            <person name="Justo A."/>
            <person name="Karasinski D."/>
            <person name="Kautmanova I."/>
            <person name="Kiss B."/>
            <person name="Kocsube S."/>
            <person name="Kotiranta H."/>
            <person name="LaButti K.M."/>
            <person name="Lechner B.E."/>
            <person name="Liimatainen K."/>
            <person name="Lipzen A."/>
            <person name="Lukacs Z."/>
            <person name="Mihaltcheva S."/>
            <person name="Morgado L.N."/>
            <person name="Niskanen T."/>
            <person name="Noordeloos M.E."/>
            <person name="Ohm R.A."/>
            <person name="Ortiz-Santana B."/>
            <person name="Ovrebo C."/>
            <person name="Racz N."/>
            <person name="Riley R."/>
            <person name="Savchenko A."/>
            <person name="Shiryaev A."/>
            <person name="Soop K."/>
            <person name="Spirin V."/>
            <person name="Szebenyi C."/>
            <person name="Tomsovsky M."/>
            <person name="Tulloss R.E."/>
            <person name="Uehling J."/>
            <person name="Grigoriev I.V."/>
            <person name="Vagvolgyi C."/>
            <person name="Papp T."/>
            <person name="Martin F.M."/>
            <person name="Miettinen O."/>
            <person name="Hibbett D.S."/>
            <person name="Nagy L.G."/>
        </authorList>
    </citation>
    <scope>NUCLEOTIDE SEQUENCE [LARGE SCALE GENOMIC DNA]</scope>
    <source>
        <strain evidence="1 2">CBS 962.96</strain>
    </source>
</reference>
<keyword evidence="2" id="KW-1185">Reference proteome</keyword>
<dbReference type="EMBL" id="ML179075">
    <property type="protein sequence ID" value="THV02624.1"/>
    <property type="molecule type" value="Genomic_DNA"/>
</dbReference>
<evidence type="ECO:0000313" key="2">
    <source>
        <dbReference type="Proteomes" id="UP000297245"/>
    </source>
</evidence>
<dbReference type="AlphaFoldDB" id="A0A4S8MK90"/>
<sequence>MRAKGGIGVSGWWQKPEGDMVSSRQSSVAEVGTLATHISKSVEGWTNLEHKRRVRLNTTPVPEGGCVNP</sequence>
<evidence type="ECO:0000313" key="1">
    <source>
        <dbReference type="EMBL" id="THV02624.1"/>
    </source>
</evidence>
<protein>
    <submittedName>
        <fullName evidence="1">Uncharacterized protein</fullName>
    </submittedName>
</protein>
<proteinExistence type="predicted"/>
<name>A0A4S8MK90_DENBC</name>
<accession>A0A4S8MK90</accession>
<gene>
    <name evidence="1" type="ORF">K435DRAFT_338921</name>
</gene>
<organism evidence="1 2">
    <name type="scientific">Dendrothele bispora (strain CBS 962.96)</name>
    <dbReference type="NCBI Taxonomy" id="1314807"/>
    <lineage>
        <taxon>Eukaryota</taxon>
        <taxon>Fungi</taxon>
        <taxon>Dikarya</taxon>
        <taxon>Basidiomycota</taxon>
        <taxon>Agaricomycotina</taxon>
        <taxon>Agaricomycetes</taxon>
        <taxon>Agaricomycetidae</taxon>
        <taxon>Agaricales</taxon>
        <taxon>Agaricales incertae sedis</taxon>
        <taxon>Dendrothele</taxon>
    </lineage>
</organism>